<dbReference type="AlphaFoldDB" id="A0A6B8RGU2"/>
<dbReference type="KEGG" id="ppsc:EHS13_07590"/>
<name>A0A6B8RGU2_9BACL</name>
<evidence type="ECO:0000256" key="2">
    <source>
        <dbReference type="ARBA" id="ARBA00022741"/>
    </source>
</evidence>
<gene>
    <name evidence="5" type="primary">phnL</name>
    <name evidence="5" type="ORF">EHS13_07590</name>
</gene>
<evidence type="ECO:0000256" key="3">
    <source>
        <dbReference type="ARBA" id="ARBA00022840"/>
    </source>
</evidence>
<dbReference type="PANTHER" id="PTHR42798:SF7">
    <property type="entry name" value="ALPHA-D-RIBOSE 1-METHYLPHOSPHONATE 5-TRIPHOSPHATE SYNTHASE SUBUNIT PHNL"/>
    <property type="match status" value="1"/>
</dbReference>
<dbReference type="RefSeq" id="WP_155699760.1">
    <property type="nucleotide sequence ID" value="NZ_CP034235.1"/>
</dbReference>
<sequence length="231" mass="25925">MLKVTGLSKLFQLSLSHDMKVNPFQNLSFEIAKGKFMGIAGPSGIGKSSILKCIYRTYLPTSGEIKYDSAFYGPIDLAQATEREISHLRKNEISYVSQFLKVIPRVSAVDIVAEKLLPTGINIEAARLQAEEMLERLRIPRKLIQAFPATFSGGEQQRVNLARAFIVRPRLLILDEPTASLDKETKQSVLELLSEMKAQGTTMIGVFHDWDVMERIADDILDLQAFVLERV</sequence>
<feature type="domain" description="ABC transporter" evidence="4">
    <location>
        <begin position="2"/>
        <end position="231"/>
    </location>
</feature>
<evidence type="ECO:0000313" key="6">
    <source>
        <dbReference type="Proteomes" id="UP000426246"/>
    </source>
</evidence>
<dbReference type="Proteomes" id="UP000426246">
    <property type="component" value="Chromosome"/>
</dbReference>
<organism evidence="5 6">
    <name type="scientific">Paenibacillus psychroresistens</name>
    <dbReference type="NCBI Taxonomy" id="1778678"/>
    <lineage>
        <taxon>Bacteria</taxon>
        <taxon>Bacillati</taxon>
        <taxon>Bacillota</taxon>
        <taxon>Bacilli</taxon>
        <taxon>Bacillales</taxon>
        <taxon>Paenibacillaceae</taxon>
        <taxon>Paenibacillus</taxon>
    </lineage>
</organism>
<dbReference type="InterPro" id="IPR003593">
    <property type="entry name" value="AAA+_ATPase"/>
</dbReference>
<evidence type="ECO:0000313" key="5">
    <source>
        <dbReference type="EMBL" id="QGQ94753.1"/>
    </source>
</evidence>
<dbReference type="Gene3D" id="3.40.50.300">
    <property type="entry name" value="P-loop containing nucleotide triphosphate hydrolases"/>
    <property type="match status" value="1"/>
</dbReference>
<reference evidence="6" key="1">
    <citation type="submission" date="2018-11" db="EMBL/GenBank/DDBJ databases">
        <title>Complete genome sequence of Paenibacillus sp. ML311-T8.</title>
        <authorList>
            <person name="Nam Y.-D."/>
            <person name="Kang J."/>
            <person name="Chung W.-H."/>
            <person name="Park Y.S."/>
        </authorList>
    </citation>
    <scope>NUCLEOTIDE SEQUENCE [LARGE SCALE GENOMIC DNA]</scope>
    <source>
        <strain evidence="6">ML311-T8</strain>
    </source>
</reference>
<comment type="similarity">
    <text evidence="1">Belongs to the ABC transporter superfamily.</text>
</comment>
<dbReference type="InterPro" id="IPR027417">
    <property type="entry name" value="P-loop_NTPase"/>
</dbReference>
<dbReference type="SUPFAM" id="SSF52540">
    <property type="entry name" value="P-loop containing nucleoside triphosphate hydrolases"/>
    <property type="match status" value="1"/>
</dbReference>
<accession>A0A6B8RGU2</accession>
<dbReference type="SMART" id="SM00382">
    <property type="entry name" value="AAA"/>
    <property type="match status" value="1"/>
</dbReference>
<keyword evidence="3" id="KW-0067">ATP-binding</keyword>
<evidence type="ECO:0000259" key="4">
    <source>
        <dbReference type="PROSITE" id="PS50893"/>
    </source>
</evidence>
<dbReference type="OrthoDB" id="9810992at2"/>
<keyword evidence="5" id="KW-0456">Lyase</keyword>
<dbReference type="NCBIfam" id="TIGR02324">
    <property type="entry name" value="CP_lyasePhnL"/>
    <property type="match status" value="1"/>
</dbReference>
<dbReference type="Pfam" id="PF00005">
    <property type="entry name" value="ABC_tran"/>
    <property type="match status" value="1"/>
</dbReference>
<dbReference type="GO" id="GO:0016887">
    <property type="term" value="F:ATP hydrolysis activity"/>
    <property type="evidence" value="ECO:0007669"/>
    <property type="project" value="InterPro"/>
</dbReference>
<dbReference type="PROSITE" id="PS00211">
    <property type="entry name" value="ABC_TRANSPORTER_1"/>
    <property type="match status" value="1"/>
</dbReference>
<keyword evidence="2" id="KW-0547">Nucleotide-binding</keyword>
<evidence type="ECO:0000256" key="1">
    <source>
        <dbReference type="ARBA" id="ARBA00005417"/>
    </source>
</evidence>
<dbReference type="EMBL" id="CP034235">
    <property type="protein sequence ID" value="QGQ94753.1"/>
    <property type="molecule type" value="Genomic_DNA"/>
</dbReference>
<keyword evidence="6" id="KW-1185">Reference proteome</keyword>
<proteinExistence type="inferred from homology"/>
<dbReference type="PANTHER" id="PTHR42798">
    <property type="entry name" value="LIPOPROTEIN-RELEASING SYSTEM ATP-BINDING PROTEIN LOLD"/>
    <property type="match status" value="1"/>
</dbReference>
<protein>
    <submittedName>
        <fullName evidence="5">Phosphonate C-P lyase system protein PhnL</fullName>
    </submittedName>
</protein>
<dbReference type="GO" id="GO:0005524">
    <property type="term" value="F:ATP binding"/>
    <property type="evidence" value="ECO:0007669"/>
    <property type="project" value="UniProtKB-KW"/>
</dbReference>
<dbReference type="PROSITE" id="PS50893">
    <property type="entry name" value="ABC_TRANSPORTER_2"/>
    <property type="match status" value="1"/>
</dbReference>
<dbReference type="InterPro" id="IPR012701">
    <property type="entry name" value="CP_lyase_PhnL"/>
</dbReference>
<dbReference type="InterPro" id="IPR017871">
    <property type="entry name" value="ABC_transporter-like_CS"/>
</dbReference>
<dbReference type="GO" id="GO:0016829">
    <property type="term" value="F:lyase activity"/>
    <property type="evidence" value="ECO:0007669"/>
    <property type="project" value="UniProtKB-KW"/>
</dbReference>
<dbReference type="InterPro" id="IPR003439">
    <property type="entry name" value="ABC_transporter-like_ATP-bd"/>
</dbReference>